<gene>
    <name evidence="2" type="primary">LOC108864544</name>
</gene>
<organism evidence="1 2">
    <name type="scientific">Galendromus occidentalis</name>
    <name type="common">western predatory mite</name>
    <dbReference type="NCBI Taxonomy" id="34638"/>
    <lineage>
        <taxon>Eukaryota</taxon>
        <taxon>Metazoa</taxon>
        <taxon>Ecdysozoa</taxon>
        <taxon>Arthropoda</taxon>
        <taxon>Chelicerata</taxon>
        <taxon>Arachnida</taxon>
        <taxon>Acari</taxon>
        <taxon>Parasitiformes</taxon>
        <taxon>Mesostigmata</taxon>
        <taxon>Gamasina</taxon>
        <taxon>Phytoseioidea</taxon>
        <taxon>Phytoseiidae</taxon>
        <taxon>Typhlodrominae</taxon>
        <taxon>Galendromus</taxon>
    </lineage>
</organism>
<dbReference type="GeneID" id="108864544"/>
<dbReference type="RefSeq" id="XP_018495941.1">
    <property type="nucleotide sequence ID" value="XM_018640425.1"/>
</dbReference>
<reference evidence="2" key="1">
    <citation type="submission" date="2025-08" db="UniProtKB">
        <authorList>
            <consortium name="RefSeq"/>
        </authorList>
    </citation>
    <scope>IDENTIFICATION</scope>
</reference>
<dbReference type="KEGG" id="goe:108864544"/>
<dbReference type="AlphaFoldDB" id="A0AAJ7L5Y9"/>
<keyword evidence="1" id="KW-1185">Reference proteome</keyword>
<name>A0AAJ7L5Y9_9ACAR</name>
<accession>A0AAJ7L5Y9</accession>
<sequence length="153" mass="17265">MASNAPKRSRQDMPTVRDFISQTIEKLGRSLRIMQDCLSDVTTFRNPHVFASTYCGAWHTIASMQTFNFFLSFMMIHLDNNPGFLNDRIDPTAADAQDGTAPALPSSFDTERKRVDALMETYEEMSQLMRRINFVLAQVNRDQAASNVSSTSS</sequence>
<evidence type="ECO:0000313" key="1">
    <source>
        <dbReference type="Proteomes" id="UP000694867"/>
    </source>
</evidence>
<evidence type="ECO:0000313" key="2">
    <source>
        <dbReference type="RefSeq" id="XP_018495941.1"/>
    </source>
</evidence>
<protein>
    <submittedName>
        <fullName evidence="2">Uncharacterized protein LOC108864544</fullName>
    </submittedName>
</protein>
<proteinExistence type="predicted"/>
<dbReference type="Proteomes" id="UP000694867">
    <property type="component" value="Unplaced"/>
</dbReference>